<proteinExistence type="predicted"/>
<dbReference type="Proteomes" id="UP000683925">
    <property type="component" value="Unassembled WGS sequence"/>
</dbReference>
<reference evidence="1" key="1">
    <citation type="submission" date="2021-01" db="EMBL/GenBank/DDBJ databases">
        <authorList>
            <consortium name="Genoscope - CEA"/>
            <person name="William W."/>
        </authorList>
    </citation>
    <scope>NUCLEOTIDE SEQUENCE</scope>
</reference>
<dbReference type="AlphaFoldDB" id="A0A8S1XVY4"/>
<comment type="caution">
    <text evidence="1">The sequence shown here is derived from an EMBL/GenBank/DDBJ whole genome shotgun (WGS) entry which is preliminary data.</text>
</comment>
<gene>
    <name evidence="1" type="ORF">POCTA_138.1.T1360049</name>
</gene>
<dbReference type="EMBL" id="CAJJDP010000137">
    <property type="protein sequence ID" value="CAD8205686.1"/>
    <property type="molecule type" value="Genomic_DNA"/>
</dbReference>
<name>A0A8S1XVY4_PAROT</name>
<keyword evidence="2" id="KW-1185">Reference proteome</keyword>
<accession>A0A8S1XVY4</accession>
<organism evidence="1 2">
    <name type="scientific">Paramecium octaurelia</name>
    <dbReference type="NCBI Taxonomy" id="43137"/>
    <lineage>
        <taxon>Eukaryota</taxon>
        <taxon>Sar</taxon>
        <taxon>Alveolata</taxon>
        <taxon>Ciliophora</taxon>
        <taxon>Intramacronucleata</taxon>
        <taxon>Oligohymenophorea</taxon>
        <taxon>Peniculida</taxon>
        <taxon>Parameciidae</taxon>
        <taxon>Paramecium</taxon>
    </lineage>
</organism>
<sequence length="40" mass="5050">MFKVQKHAILYRTQSKEQRKIMKRVQIEYAFQLQNYNLYL</sequence>
<evidence type="ECO:0000313" key="1">
    <source>
        <dbReference type="EMBL" id="CAD8205686.1"/>
    </source>
</evidence>
<evidence type="ECO:0000313" key="2">
    <source>
        <dbReference type="Proteomes" id="UP000683925"/>
    </source>
</evidence>
<protein>
    <submittedName>
        <fullName evidence="1">Uncharacterized protein</fullName>
    </submittedName>
</protein>